<sequence length="299" mass="32487">MNLASQSGEAGCSQLLFANFNQDNTSLAVGTKSGYKFFSLSSVDKLEQIYECTDTEDVCIVERLFSSSLVAIVSLKAPRKLKVCHFKKGTEICNYSYSNTILAVKLNRQRLIVCLEESLYIHNIRDMKVLHTIRETPPNPSGLCTLSISNDNCYLAYPGSATIGEVQVFDTVNLRAANMIPAHDSPLAALAFDASGTKLATASEKVEPLTLCKIITILNIFSILKCNLFLLDGSAEPANEILEQTAHDRPLVAQTYSAAVAKGYTADQGAVGGAGVEDDMNTLHLDEENEQPPLILETD</sequence>
<dbReference type="Gene3D" id="2.130.10.10">
    <property type="entry name" value="YVTN repeat-like/Quinoprotein amine dehydrogenase"/>
    <property type="match status" value="1"/>
</dbReference>
<name>A0A672K185_SINGR</name>
<dbReference type="InterPro" id="IPR048720">
    <property type="entry name" value="PROPPIN"/>
</dbReference>
<dbReference type="SUPFAM" id="SSF50978">
    <property type="entry name" value="WD40 repeat-like"/>
    <property type="match status" value="1"/>
</dbReference>
<comment type="similarity">
    <text evidence="3">Belongs to the WD repeat PROPPIN family.</text>
</comment>
<dbReference type="InterPro" id="IPR015943">
    <property type="entry name" value="WD40/YVTN_repeat-like_dom_sf"/>
</dbReference>
<proteinExistence type="inferred from homology"/>
<accession>A0A672K185</accession>
<keyword evidence="5" id="KW-1185">Reference proteome</keyword>
<evidence type="ECO:0000256" key="1">
    <source>
        <dbReference type="ARBA" id="ARBA00022574"/>
    </source>
</evidence>
<reference evidence="4" key="2">
    <citation type="submission" date="2025-09" db="UniProtKB">
        <authorList>
            <consortium name="Ensembl"/>
        </authorList>
    </citation>
    <scope>IDENTIFICATION</scope>
</reference>
<reference evidence="4" key="1">
    <citation type="submission" date="2025-08" db="UniProtKB">
        <authorList>
            <consortium name="Ensembl"/>
        </authorList>
    </citation>
    <scope>IDENTIFICATION</scope>
</reference>
<evidence type="ECO:0000313" key="4">
    <source>
        <dbReference type="Ensembl" id="ENSSGRP00000003880.1"/>
    </source>
</evidence>
<dbReference type="Pfam" id="PF21032">
    <property type="entry name" value="PROPPIN"/>
    <property type="match status" value="1"/>
</dbReference>
<dbReference type="InterPro" id="IPR036322">
    <property type="entry name" value="WD40_repeat_dom_sf"/>
</dbReference>
<dbReference type="Ensembl" id="ENSSGRT00000004217.1">
    <property type="protein sequence ID" value="ENSSGRP00000003880.1"/>
    <property type="gene ID" value="ENSSGRG00000002238.1"/>
</dbReference>
<keyword evidence="1" id="KW-0853">WD repeat</keyword>
<evidence type="ECO:0000256" key="2">
    <source>
        <dbReference type="ARBA" id="ARBA00022737"/>
    </source>
</evidence>
<organism evidence="4 5">
    <name type="scientific">Sinocyclocheilus grahami</name>
    <name type="common">Dianchi golden-line fish</name>
    <name type="synonym">Barbus grahami</name>
    <dbReference type="NCBI Taxonomy" id="75366"/>
    <lineage>
        <taxon>Eukaryota</taxon>
        <taxon>Metazoa</taxon>
        <taxon>Chordata</taxon>
        <taxon>Craniata</taxon>
        <taxon>Vertebrata</taxon>
        <taxon>Euteleostomi</taxon>
        <taxon>Actinopterygii</taxon>
        <taxon>Neopterygii</taxon>
        <taxon>Teleostei</taxon>
        <taxon>Ostariophysi</taxon>
        <taxon>Cypriniformes</taxon>
        <taxon>Cyprinidae</taxon>
        <taxon>Cyprininae</taxon>
        <taxon>Sinocyclocheilus</taxon>
    </lineage>
</organism>
<gene>
    <name evidence="4" type="primary">LOC107591798</name>
</gene>
<keyword evidence="2" id="KW-0677">Repeat</keyword>
<dbReference type="AlphaFoldDB" id="A0A672K185"/>
<dbReference type="Proteomes" id="UP000472262">
    <property type="component" value="Unassembled WGS sequence"/>
</dbReference>
<protein>
    <submittedName>
        <fullName evidence="4">WD repeat domain phosphoinositide-interacting protein 2</fullName>
    </submittedName>
</protein>
<dbReference type="PANTHER" id="PTHR11227">
    <property type="entry name" value="WD-REPEAT PROTEIN INTERACTING WITH PHOSPHOINOSIDES WIPI -RELATED"/>
    <property type="match status" value="1"/>
</dbReference>
<evidence type="ECO:0000256" key="3">
    <source>
        <dbReference type="ARBA" id="ARBA00025740"/>
    </source>
</evidence>
<evidence type="ECO:0000313" key="5">
    <source>
        <dbReference type="Proteomes" id="UP000472262"/>
    </source>
</evidence>